<dbReference type="InterPro" id="IPR000192">
    <property type="entry name" value="Aminotrans_V_dom"/>
</dbReference>
<feature type="binding site" evidence="5">
    <location>
        <position position="331"/>
    </location>
    <ligand>
        <name>substrate</name>
    </ligand>
</feature>
<dbReference type="GO" id="GO:0008483">
    <property type="term" value="F:transaminase activity"/>
    <property type="evidence" value="ECO:0007669"/>
    <property type="project" value="UniProtKB-KW"/>
</dbReference>
<evidence type="ECO:0000256" key="3">
    <source>
        <dbReference type="ARBA" id="ARBA00022679"/>
    </source>
</evidence>
<name>A0A1M7LGM1_XYLRU</name>
<dbReference type="InterPro" id="IPR024169">
    <property type="entry name" value="SP_NH2Trfase/AEP_transaminase"/>
</dbReference>
<dbReference type="RefSeq" id="WP_073046483.1">
    <property type="nucleotide sequence ID" value="NZ_FOLF01000005.1"/>
</dbReference>
<organism evidence="10 11">
    <name type="scientific">Xylanibacter ruminicola</name>
    <name type="common">Prevotella ruminicola</name>
    <dbReference type="NCBI Taxonomy" id="839"/>
    <lineage>
        <taxon>Bacteria</taxon>
        <taxon>Pseudomonadati</taxon>
        <taxon>Bacteroidota</taxon>
        <taxon>Bacteroidia</taxon>
        <taxon>Bacteroidales</taxon>
        <taxon>Prevotellaceae</taxon>
        <taxon>Xylanibacter</taxon>
    </lineage>
</organism>
<dbReference type="InterPro" id="IPR020578">
    <property type="entry name" value="Aminotrans_V_PyrdxlP_BS"/>
</dbReference>
<evidence type="ECO:0000256" key="5">
    <source>
        <dbReference type="PIRSR" id="PIRSR000524-1"/>
    </source>
</evidence>
<feature type="domain" description="Aminotransferase class V" evidence="9">
    <location>
        <begin position="28"/>
        <end position="208"/>
    </location>
</feature>
<dbReference type="SUPFAM" id="SSF53383">
    <property type="entry name" value="PLP-dependent transferases"/>
    <property type="match status" value="1"/>
</dbReference>
<comment type="cofactor">
    <cofactor evidence="1 6 8">
        <name>pyridoxal 5'-phosphate</name>
        <dbReference type="ChEBI" id="CHEBI:597326"/>
    </cofactor>
</comment>
<proteinExistence type="inferred from homology"/>
<gene>
    <name evidence="10" type="ORF">SAMN04488494_2572</name>
</gene>
<evidence type="ECO:0000259" key="9">
    <source>
        <dbReference type="Pfam" id="PF00266"/>
    </source>
</evidence>
<dbReference type="Gene3D" id="3.40.640.10">
    <property type="entry name" value="Type I PLP-dependent aspartate aminotransferase-like (Major domain)"/>
    <property type="match status" value="1"/>
</dbReference>
<feature type="modified residue" description="N6-(pyridoxal phosphate)lysine" evidence="6">
    <location>
        <position position="187"/>
    </location>
</feature>
<evidence type="ECO:0000256" key="6">
    <source>
        <dbReference type="PIRSR" id="PIRSR000524-50"/>
    </source>
</evidence>
<evidence type="ECO:0000256" key="7">
    <source>
        <dbReference type="RuleBase" id="RU004075"/>
    </source>
</evidence>
<dbReference type="PANTHER" id="PTHR42778:SF1">
    <property type="entry name" value="2-AMINOETHYLPHOSPHONATE--PYRUVATE TRANSAMINASE"/>
    <property type="match status" value="1"/>
</dbReference>
<reference evidence="10 11" key="1">
    <citation type="submission" date="2016-11" db="EMBL/GenBank/DDBJ databases">
        <authorList>
            <person name="Jaros S."/>
            <person name="Januszkiewicz K."/>
            <person name="Wedrychowicz H."/>
        </authorList>
    </citation>
    <scope>NUCLEOTIDE SEQUENCE [LARGE SCALE GENOMIC DNA]</scope>
    <source>
        <strain evidence="10 11">BPI-34</strain>
    </source>
</reference>
<dbReference type="Gene3D" id="3.90.1150.10">
    <property type="entry name" value="Aspartate Aminotransferase, domain 1"/>
    <property type="match status" value="1"/>
</dbReference>
<dbReference type="InterPro" id="IPR015424">
    <property type="entry name" value="PyrdxlP-dep_Trfase"/>
</dbReference>
<sequence>MINFTVGPVQSSDAVRAIGAEQVPYFRTAEFSELMLENERLIKKFAYATEDSKVVFMTCSGSGGMETAIMNCLNKNDKALVINGGSFGQRFVELLTLHEIPFTEIKLEHGKALTLEHLAPYEGKGYTAFLMQKHETSTGVHYDIEMVSDFCKRNNLFLIVDTISTFLCDPFDMTATNTGIMITGSQKALACAPGIAVMILAPSALKRVGENKCCCQYLDLKLALKNMERGQTPWTPAVGILRQINVRLKEIETMGGADAEIARCANLAKYFRDKLIEHNLPFEIVSESLSNAVTPLHPTTQSAYEIFLKIKDEYGMWICPNGGEMKDTIFRVGHIGCLTESDYDQLINAFIDLRQKKFI</sequence>
<comment type="similarity">
    <text evidence="7">Belongs to the class-V pyridoxal-phosphate-dependent aminotransferase family.</text>
</comment>
<dbReference type="InterPro" id="IPR015422">
    <property type="entry name" value="PyrdxlP-dep_Trfase_small"/>
</dbReference>
<dbReference type="Proteomes" id="UP000184280">
    <property type="component" value="Unassembled WGS sequence"/>
</dbReference>
<dbReference type="Pfam" id="PF00266">
    <property type="entry name" value="Aminotran_5"/>
    <property type="match status" value="1"/>
</dbReference>
<dbReference type="AlphaFoldDB" id="A0A1M7LGM1"/>
<evidence type="ECO:0000256" key="8">
    <source>
        <dbReference type="RuleBase" id="RU004504"/>
    </source>
</evidence>
<keyword evidence="4 6" id="KW-0663">Pyridoxal phosphate</keyword>
<dbReference type="PANTHER" id="PTHR42778">
    <property type="entry name" value="2-AMINOETHYLPHOSPHONATE--PYRUVATE TRANSAMINASE"/>
    <property type="match status" value="1"/>
</dbReference>
<evidence type="ECO:0000313" key="10">
    <source>
        <dbReference type="EMBL" id="SHM77276.1"/>
    </source>
</evidence>
<evidence type="ECO:0000256" key="4">
    <source>
        <dbReference type="ARBA" id="ARBA00022898"/>
    </source>
</evidence>
<evidence type="ECO:0000256" key="2">
    <source>
        <dbReference type="ARBA" id="ARBA00022576"/>
    </source>
</evidence>
<dbReference type="InterPro" id="IPR015421">
    <property type="entry name" value="PyrdxlP-dep_Trfase_major"/>
</dbReference>
<keyword evidence="2 10" id="KW-0032">Aminotransferase</keyword>
<accession>A0A1M7LGM1</accession>
<keyword evidence="3 10" id="KW-0808">Transferase</keyword>
<dbReference type="PROSITE" id="PS00595">
    <property type="entry name" value="AA_TRANSFER_CLASS_5"/>
    <property type="match status" value="1"/>
</dbReference>
<evidence type="ECO:0000313" key="11">
    <source>
        <dbReference type="Proteomes" id="UP000184280"/>
    </source>
</evidence>
<dbReference type="EMBL" id="FRCJ01000006">
    <property type="protein sequence ID" value="SHM77276.1"/>
    <property type="molecule type" value="Genomic_DNA"/>
</dbReference>
<dbReference type="OrthoDB" id="389074at2"/>
<evidence type="ECO:0000256" key="1">
    <source>
        <dbReference type="ARBA" id="ARBA00001933"/>
    </source>
</evidence>
<protein>
    <submittedName>
        <fullName evidence="10">Aspartate aminotransferase</fullName>
    </submittedName>
</protein>
<dbReference type="PIRSF" id="PIRSF000524">
    <property type="entry name" value="SPT"/>
    <property type="match status" value="1"/>
</dbReference>